<proteinExistence type="predicted"/>
<name>A0A917IMA7_9MICC</name>
<dbReference type="AlphaFoldDB" id="A0A917IMA7"/>
<evidence type="ECO:0000313" key="2">
    <source>
        <dbReference type="Proteomes" id="UP000600171"/>
    </source>
</evidence>
<reference evidence="1 2" key="1">
    <citation type="journal article" date="2014" name="Int. J. Syst. Evol. Microbiol.">
        <title>Complete genome sequence of Corynebacterium casei LMG S-19264T (=DSM 44701T), isolated from a smear-ripened cheese.</title>
        <authorList>
            <consortium name="US DOE Joint Genome Institute (JGI-PGF)"/>
            <person name="Walter F."/>
            <person name="Albersmeier A."/>
            <person name="Kalinowski J."/>
            <person name="Ruckert C."/>
        </authorList>
    </citation>
    <scope>NUCLEOTIDE SEQUENCE [LARGE SCALE GENOMIC DNA]</scope>
    <source>
        <strain evidence="1 2">CCM 8669</strain>
    </source>
</reference>
<dbReference type="Proteomes" id="UP000600171">
    <property type="component" value="Unassembled WGS sequence"/>
</dbReference>
<accession>A0A917IMA7</accession>
<dbReference type="RefSeq" id="WP_188358524.1">
    <property type="nucleotide sequence ID" value="NZ_BMDC01000001.1"/>
</dbReference>
<protein>
    <submittedName>
        <fullName evidence="1">Uncharacterized protein</fullName>
    </submittedName>
</protein>
<sequence>MTDSLASVTRFPGPYRVQADAILDVADTGERPLLVLASDGSDYWCKDFENRGNRETPINEIVSIEVGKAIGAPVCDWAIVDPPADMAGTRMGQTIVPRLPMFGSKEVKNVLLPENGIEYITKDDNFQRIPKLVALWLLCNAEDIQIMYAASEDHSIYSLDQGYWFGSHEMGRHFRKFFNHLAVRFYQLSLAGYLQNIGKQQ</sequence>
<comment type="caution">
    <text evidence="1">The sequence shown here is derived from an EMBL/GenBank/DDBJ whole genome shotgun (WGS) entry which is preliminary data.</text>
</comment>
<gene>
    <name evidence="1" type="ORF">GCM10007359_02480</name>
</gene>
<organism evidence="1 2">
    <name type="scientific">Rothia aerolata</name>
    <dbReference type="NCBI Taxonomy" id="1812262"/>
    <lineage>
        <taxon>Bacteria</taxon>
        <taxon>Bacillati</taxon>
        <taxon>Actinomycetota</taxon>
        <taxon>Actinomycetes</taxon>
        <taxon>Micrococcales</taxon>
        <taxon>Micrococcaceae</taxon>
        <taxon>Rothia</taxon>
    </lineage>
</organism>
<dbReference type="EMBL" id="BMDC01000001">
    <property type="protein sequence ID" value="GGH57397.1"/>
    <property type="molecule type" value="Genomic_DNA"/>
</dbReference>
<evidence type="ECO:0000313" key="1">
    <source>
        <dbReference type="EMBL" id="GGH57397.1"/>
    </source>
</evidence>
<keyword evidence="2" id="KW-1185">Reference proteome</keyword>